<dbReference type="Proteomes" id="UP000242013">
    <property type="component" value="Genome"/>
</dbReference>
<sequence>MIVLTQADLEQLPDGTLITWNRIQGDPTSKAVAFVNVEYDDQGDRVVWLSPGGWDPMTPERAGITYPCHVVVLGTLDAFLASGAVGLSPEAFTPDPVDPVISGGTYPRDVALQAAAQVYAGTGESDTTVLGTAQVYADWLTDRVCEHCEVDWPCDTAKLIYTTEAVTMQDCAGSGKPFKPGTLSRDGEVAKCSACGTNRYVRDDGSIEPHQVPVVAVVAEGEDK</sequence>
<reference evidence="1 2" key="1">
    <citation type="submission" date="2018-01" db="EMBL/GenBank/DDBJ databases">
        <authorList>
            <person name="Lawson J.N."/>
            <person name="Alonso-Hernandez C."/>
            <person name="Kamgue I.E."/>
            <person name="Krishna-Moorthy P."/>
            <person name="Stevenson N.A."/>
            <person name="Twichell C.M."/>
            <person name="Kirkpatrick B.L."/>
            <person name="Best A."/>
            <person name="Garlena R.A."/>
            <person name="Russell D.A."/>
            <person name="Pope W.H."/>
            <person name="Jacobs-Sera D."/>
            <person name="Hendrix R.W."/>
            <person name="Hatfull G.F."/>
        </authorList>
    </citation>
    <scope>NUCLEOTIDE SEQUENCE [LARGE SCALE GENOMIC DNA]</scope>
</reference>
<proteinExistence type="predicted"/>
<accession>A0A2L0HKQ2</accession>
<dbReference type="EMBL" id="MG812491">
    <property type="protein sequence ID" value="AUX82267.1"/>
    <property type="molecule type" value="Genomic_DNA"/>
</dbReference>
<evidence type="ECO:0000313" key="2">
    <source>
        <dbReference type="Proteomes" id="UP000242013"/>
    </source>
</evidence>
<gene>
    <name evidence="1" type="ORF">SEA_ITSYBITSY1_59</name>
</gene>
<protein>
    <submittedName>
        <fullName evidence="1">Uncharacterized protein</fullName>
    </submittedName>
</protein>
<organism evidence="1 2">
    <name type="scientific">Mycobacterium phage ItsyBitsy1</name>
    <dbReference type="NCBI Taxonomy" id="2079568"/>
    <lineage>
        <taxon>Viruses</taxon>
        <taxon>Duplodnaviria</taxon>
        <taxon>Heunggongvirae</taxon>
        <taxon>Uroviricota</taxon>
        <taxon>Caudoviricetes</taxon>
        <taxon>Bclasvirinae</taxon>
        <taxon>Rosebushvirus</taxon>
        <taxon>Rosebushvirus rosebush</taxon>
    </lineage>
</organism>
<evidence type="ECO:0000313" key="1">
    <source>
        <dbReference type="EMBL" id="AUX82267.1"/>
    </source>
</evidence>
<name>A0A2L0HKQ2_9CAUD</name>